<keyword evidence="2" id="KW-1185">Reference proteome</keyword>
<gene>
    <name evidence="1" type="ORF">ACFQJ9_07050</name>
</gene>
<reference evidence="1 2" key="1">
    <citation type="journal article" date="2019" name="Int. J. Syst. Evol. Microbiol.">
        <title>The Global Catalogue of Microorganisms (GCM) 10K type strain sequencing project: providing services to taxonomists for standard genome sequencing and annotation.</title>
        <authorList>
            <consortium name="The Broad Institute Genomics Platform"/>
            <consortium name="The Broad Institute Genome Sequencing Center for Infectious Disease"/>
            <person name="Wu L."/>
            <person name="Ma J."/>
        </authorList>
    </citation>
    <scope>NUCLEOTIDE SEQUENCE [LARGE SCALE GENOMIC DNA]</scope>
    <source>
        <strain evidence="1 2">XZGYJ-43</strain>
    </source>
</reference>
<dbReference type="NCBIfam" id="NF041915">
    <property type="entry name" value="HVO_2901"/>
    <property type="match status" value="1"/>
</dbReference>
<evidence type="ECO:0000313" key="1">
    <source>
        <dbReference type="EMBL" id="MFC7199175.1"/>
    </source>
</evidence>
<dbReference type="Proteomes" id="UP001596447">
    <property type="component" value="Unassembled WGS sequence"/>
</dbReference>
<name>A0ABD5Z1U7_9EURY</name>
<proteinExistence type="predicted"/>
<sequence>MPQLRTKGREMLRCRRCGSVFPEGKATRDGWRYECPEDGCDATGLGEALIPIDD</sequence>
<dbReference type="AlphaFoldDB" id="A0ABD5Z1U7"/>
<accession>A0ABD5Z1U7</accession>
<dbReference type="RefSeq" id="WP_279529117.1">
    <property type="nucleotide sequence ID" value="NZ_CP122312.1"/>
</dbReference>
<protein>
    <submittedName>
        <fullName evidence="1">HVO_2901 family zinc finger protein</fullName>
    </submittedName>
</protein>
<organism evidence="1 2">
    <name type="scientific">Halospeciosus flavus</name>
    <dbReference type="NCBI Taxonomy" id="3032283"/>
    <lineage>
        <taxon>Archaea</taxon>
        <taxon>Methanobacteriati</taxon>
        <taxon>Methanobacteriota</taxon>
        <taxon>Stenosarchaea group</taxon>
        <taxon>Halobacteria</taxon>
        <taxon>Halobacteriales</taxon>
        <taxon>Halobacteriaceae</taxon>
        <taxon>Halospeciosus</taxon>
    </lineage>
</organism>
<comment type="caution">
    <text evidence="1">The sequence shown here is derived from an EMBL/GenBank/DDBJ whole genome shotgun (WGS) entry which is preliminary data.</text>
</comment>
<evidence type="ECO:0000313" key="2">
    <source>
        <dbReference type="Proteomes" id="UP001596447"/>
    </source>
</evidence>
<dbReference type="EMBL" id="JBHTAR010000011">
    <property type="protein sequence ID" value="MFC7199175.1"/>
    <property type="molecule type" value="Genomic_DNA"/>
</dbReference>
<dbReference type="InterPro" id="IPR049703">
    <property type="entry name" value="HVO_2901-like"/>
</dbReference>